<dbReference type="Pfam" id="PF04082">
    <property type="entry name" value="Fungal_trans"/>
    <property type="match status" value="1"/>
</dbReference>
<evidence type="ECO:0000256" key="2">
    <source>
        <dbReference type="SAM" id="MobiDB-lite"/>
    </source>
</evidence>
<dbReference type="GO" id="GO:0003677">
    <property type="term" value="F:DNA binding"/>
    <property type="evidence" value="ECO:0007669"/>
    <property type="project" value="InterPro"/>
</dbReference>
<feature type="domain" description="Xylanolytic transcriptional activator regulatory" evidence="3">
    <location>
        <begin position="318"/>
        <end position="391"/>
    </location>
</feature>
<feature type="region of interest" description="Disordered" evidence="2">
    <location>
        <begin position="1"/>
        <end position="38"/>
    </location>
</feature>
<dbReference type="InterPro" id="IPR050987">
    <property type="entry name" value="AtrR-like"/>
</dbReference>
<reference evidence="4 5" key="1">
    <citation type="submission" date="2016-03" db="EMBL/GenBank/DDBJ databases">
        <title>The draft genome sequence of Fonsecaea nubica causative agent of cutaneous subcutaneous infection in human host.</title>
        <authorList>
            <person name="Costa F."/>
            <person name="Sybren D.H."/>
            <person name="Raittz R.T."/>
            <person name="Weiss V.A."/>
            <person name="Leao A.C."/>
            <person name="Gomes R."/>
            <person name="De Souza E.M."/>
            <person name="Pedrosa F.O."/>
            <person name="Steffens M.B."/>
            <person name="Bombassaro A."/>
            <person name="Tadra-Sfeir M.Z."/>
            <person name="Moreno L.F."/>
            <person name="Najafzadeh M.J."/>
            <person name="Felipe M.S."/>
            <person name="Teixeira M."/>
            <person name="Sun J."/>
            <person name="Xi L."/>
            <person name="Castro M.A."/>
            <person name="Vicente V.A."/>
        </authorList>
    </citation>
    <scope>NUCLEOTIDE SEQUENCE [LARGE SCALE GENOMIC DNA]</scope>
    <source>
        <strain evidence="4 5">CBS 269.64</strain>
    </source>
</reference>
<gene>
    <name evidence="4" type="ORF">AYO20_01061</name>
</gene>
<comment type="caution">
    <text evidence="4">The sequence shown here is derived from an EMBL/GenBank/DDBJ whole genome shotgun (WGS) entry which is preliminary data.</text>
</comment>
<dbReference type="GO" id="GO:0006351">
    <property type="term" value="P:DNA-templated transcription"/>
    <property type="evidence" value="ECO:0007669"/>
    <property type="project" value="InterPro"/>
</dbReference>
<dbReference type="RefSeq" id="XP_022504676.1">
    <property type="nucleotide sequence ID" value="XM_022639368.1"/>
</dbReference>
<dbReference type="CDD" id="cd12148">
    <property type="entry name" value="fungal_TF_MHR"/>
    <property type="match status" value="1"/>
</dbReference>
<protein>
    <recommendedName>
        <fullName evidence="3">Xylanolytic transcriptional activator regulatory domain-containing protein</fullName>
    </recommendedName>
</protein>
<dbReference type="GO" id="GO:0003700">
    <property type="term" value="F:DNA-binding transcription factor activity"/>
    <property type="evidence" value="ECO:0007669"/>
    <property type="project" value="InterPro"/>
</dbReference>
<dbReference type="AlphaFoldDB" id="A0A178DEA4"/>
<dbReference type="SMART" id="SM00906">
    <property type="entry name" value="Fungal_trans"/>
    <property type="match status" value="1"/>
</dbReference>
<dbReference type="PANTHER" id="PTHR46910">
    <property type="entry name" value="TRANSCRIPTION FACTOR PDR1"/>
    <property type="match status" value="1"/>
</dbReference>
<evidence type="ECO:0000256" key="1">
    <source>
        <dbReference type="ARBA" id="ARBA00023242"/>
    </source>
</evidence>
<evidence type="ECO:0000313" key="4">
    <source>
        <dbReference type="EMBL" id="OAL39664.1"/>
    </source>
</evidence>
<dbReference type="GO" id="GO:0008270">
    <property type="term" value="F:zinc ion binding"/>
    <property type="evidence" value="ECO:0007669"/>
    <property type="project" value="InterPro"/>
</dbReference>
<feature type="compositionally biased region" description="Polar residues" evidence="2">
    <location>
        <begin position="21"/>
        <end position="30"/>
    </location>
</feature>
<name>A0A178DEA4_9EURO</name>
<keyword evidence="1" id="KW-0539">Nucleus</keyword>
<evidence type="ECO:0000259" key="3">
    <source>
        <dbReference type="SMART" id="SM00906"/>
    </source>
</evidence>
<dbReference type="InterPro" id="IPR007219">
    <property type="entry name" value="XnlR_reg_dom"/>
</dbReference>
<dbReference type="EMBL" id="LVCJ01000004">
    <property type="protein sequence ID" value="OAL39664.1"/>
    <property type="molecule type" value="Genomic_DNA"/>
</dbReference>
<dbReference type="OrthoDB" id="3266505at2759"/>
<accession>A0A178DEA4</accession>
<dbReference type="PANTHER" id="PTHR46910:SF11">
    <property type="entry name" value="ZN(2)-C6 FUNGAL-TYPE DOMAIN-CONTAINING PROTEIN"/>
    <property type="match status" value="1"/>
</dbReference>
<sequence length="698" mass="77278">MVDRDTFMDESAPVTEAAANEQASASTPVTGQKRKPYVTSACSECKKRKVRASNKPEDVAEDQFSAAGCAAASNSTKETDEESSWKADVLNKLQMLSDEIRSLRQTTASQDNARSSLNLTMTPDSGEILNTYNPSSVSKAVFPGGPSILNPLNTMKEPADSGGNEDKLVQEDCWMAFCSTMTDCYIRELRIWDAQVRHSGLGPVRETLDLYFSLMNPHYPCLDSKAFEQDFQRFAGNVQEVTLERIQFIALVNLILAVVKNVDEFCPEDDIIPGWYEFTKAEHLLNHVIKSGKGNLTTIQCLILKASYLLYIERNDWAYDEIGTAVRLCFQTGLHNQSSWTGLSPFEVHMRQRIFWCVYCLERNISHQCGAPYQMSDQDIAVELPSDSTVEGVSVGVGEGGFSPITYQLATIKWAKVCSDMWDAMFGVNSRSPTAELIAVTDARILLLIEELPVHLRWSSDFLKVAVQLQYPHYIVRQAIVLHLRSNHLRLLLRRSDLLGSKRSVQVAALCVDIALASVEAMHQYHFSEFRKNSGRFPTVSFLSGVIFTLTSVILAKKADRPTLSKAGGGFLKAVQLLEDIAPGFTLGRRLFKRLQKVIKATTQTMAENGNSSSNDVPADATGLVMPDHQLASSTPAPVPVFQPSFDFDLDDLLHFDRSSFADNADNEFVQFAFSQLNSPLAAFGSSALPNGNAVKDP</sequence>
<keyword evidence="5" id="KW-1185">Reference proteome</keyword>
<dbReference type="Proteomes" id="UP000185904">
    <property type="component" value="Unassembled WGS sequence"/>
</dbReference>
<evidence type="ECO:0000313" key="5">
    <source>
        <dbReference type="Proteomes" id="UP000185904"/>
    </source>
</evidence>
<organism evidence="4 5">
    <name type="scientific">Fonsecaea nubica</name>
    <dbReference type="NCBI Taxonomy" id="856822"/>
    <lineage>
        <taxon>Eukaryota</taxon>
        <taxon>Fungi</taxon>
        <taxon>Dikarya</taxon>
        <taxon>Ascomycota</taxon>
        <taxon>Pezizomycotina</taxon>
        <taxon>Eurotiomycetes</taxon>
        <taxon>Chaetothyriomycetidae</taxon>
        <taxon>Chaetothyriales</taxon>
        <taxon>Herpotrichiellaceae</taxon>
        <taxon>Fonsecaea</taxon>
    </lineage>
</organism>
<dbReference type="GeneID" id="34584486"/>
<proteinExistence type="predicted"/>